<proteinExistence type="predicted"/>
<dbReference type="Proteomes" id="UP000078561">
    <property type="component" value="Unassembled WGS sequence"/>
</dbReference>
<dbReference type="GO" id="GO:0008198">
    <property type="term" value="F:ferrous iron binding"/>
    <property type="evidence" value="ECO:0007669"/>
    <property type="project" value="InterPro"/>
</dbReference>
<sequence length="111" mass="12142">MKAQTFTSPSDPTKTRVALVFGDQKINLHEKDMQVTPLAQHPRPGSTDLCLWTDQPVADCILPHWLAMGGDPLKLEGGNFVVQRTGAHGPLTSVYIYDPDGNLIEVANRSC</sequence>
<protein>
    <recommendedName>
        <fullName evidence="4">VOC domain-containing protein</fullName>
    </recommendedName>
</protein>
<evidence type="ECO:0008006" key="4">
    <source>
        <dbReference type="Google" id="ProtNLM"/>
    </source>
</evidence>
<dbReference type="AlphaFoldDB" id="A0A163JXV0"/>
<dbReference type="EMBL" id="LT554468">
    <property type="protein sequence ID" value="SAM05346.1"/>
    <property type="molecule type" value="Genomic_DNA"/>
</dbReference>
<dbReference type="InParanoid" id="A0A163JXV0"/>
<dbReference type="PROSITE" id="PS00082">
    <property type="entry name" value="EXTRADIOL_DIOXYGENAS"/>
    <property type="match status" value="1"/>
</dbReference>
<organism evidence="2">
    <name type="scientific">Absidia glauca</name>
    <name type="common">Pin mould</name>
    <dbReference type="NCBI Taxonomy" id="4829"/>
    <lineage>
        <taxon>Eukaryota</taxon>
        <taxon>Fungi</taxon>
        <taxon>Fungi incertae sedis</taxon>
        <taxon>Mucoromycota</taxon>
        <taxon>Mucoromycotina</taxon>
        <taxon>Mucoromycetes</taxon>
        <taxon>Mucorales</taxon>
        <taxon>Cunninghamellaceae</taxon>
        <taxon>Absidia</taxon>
    </lineage>
</organism>
<keyword evidence="3" id="KW-1185">Reference proteome</keyword>
<dbReference type="GO" id="GO:0003824">
    <property type="term" value="F:catalytic activity"/>
    <property type="evidence" value="ECO:0007669"/>
    <property type="project" value="InterPro"/>
</dbReference>
<gene>
    <name evidence="2" type="primary">ABSGL_11221.1 scaffold 12295</name>
</gene>
<name>A0A163JXV0_ABSGL</name>
<evidence type="ECO:0000313" key="2">
    <source>
        <dbReference type="EMBL" id="SAM05346.1"/>
    </source>
</evidence>
<dbReference type="SUPFAM" id="SSF54593">
    <property type="entry name" value="Glyoxalase/Bleomycin resistance protein/Dihydroxybiphenyl dioxygenase"/>
    <property type="match status" value="1"/>
</dbReference>
<evidence type="ECO:0000313" key="3">
    <source>
        <dbReference type="Proteomes" id="UP000078561"/>
    </source>
</evidence>
<keyword evidence="1" id="KW-0479">Metal-binding</keyword>
<dbReference type="OrthoDB" id="5371818at2759"/>
<dbReference type="InterPro" id="IPR029068">
    <property type="entry name" value="Glyas_Bleomycin-R_OHBP_Dase"/>
</dbReference>
<dbReference type="InterPro" id="IPR000486">
    <property type="entry name" value="Xdiol_ring_cleave_dOase_1/2"/>
</dbReference>
<reference evidence="2" key="1">
    <citation type="submission" date="2016-04" db="EMBL/GenBank/DDBJ databases">
        <authorList>
            <person name="Evans L.H."/>
            <person name="Alamgir A."/>
            <person name="Owens N."/>
            <person name="Weber N.D."/>
            <person name="Virtaneva K."/>
            <person name="Barbian K."/>
            <person name="Babar A."/>
            <person name="Rosenke K."/>
        </authorList>
    </citation>
    <scope>NUCLEOTIDE SEQUENCE [LARGE SCALE GENOMIC DNA]</scope>
    <source>
        <strain evidence="2">CBS 101.48</strain>
    </source>
</reference>
<dbReference type="Gene3D" id="3.10.180.10">
    <property type="entry name" value="2,3-Dihydroxybiphenyl 1,2-Dioxygenase, domain 1"/>
    <property type="match status" value="1"/>
</dbReference>
<accession>A0A163JXV0</accession>
<dbReference type="STRING" id="4829.A0A163JXV0"/>
<evidence type="ECO:0000256" key="1">
    <source>
        <dbReference type="ARBA" id="ARBA00022723"/>
    </source>
</evidence>